<accession>A0ABT7NHT7</accession>
<evidence type="ECO:0000313" key="2">
    <source>
        <dbReference type="Proteomes" id="UP001170954"/>
    </source>
</evidence>
<reference evidence="1" key="2">
    <citation type="journal article" date="2022" name="Sci. Total Environ.">
        <title>Prevalence, transmission, and molecular epidemiology of tet(X)-positive bacteria among humans, animals, and environmental niches in China: An epidemiological, and genomic-based study.</title>
        <authorList>
            <person name="Dong N."/>
            <person name="Zeng Y."/>
            <person name="Cai C."/>
            <person name="Sun C."/>
            <person name="Lu J."/>
            <person name="Liu C."/>
            <person name="Zhou H."/>
            <person name="Sun Q."/>
            <person name="Shu L."/>
            <person name="Wang H."/>
            <person name="Wang Y."/>
            <person name="Wang S."/>
            <person name="Wu C."/>
            <person name="Chan E.W."/>
            <person name="Chen G."/>
            <person name="Shen Z."/>
            <person name="Chen S."/>
            <person name="Zhang R."/>
        </authorList>
    </citation>
    <scope>NUCLEOTIDE SEQUENCE</scope>
    <source>
        <strain evidence="1">R1692</strain>
    </source>
</reference>
<proteinExistence type="predicted"/>
<organism evidence="1 2">
    <name type="scientific">Sphingobacterium hotanense</name>
    <dbReference type="NCBI Taxonomy" id="649196"/>
    <lineage>
        <taxon>Bacteria</taxon>
        <taxon>Pseudomonadati</taxon>
        <taxon>Bacteroidota</taxon>
        <taxon>Sphingobacteriia</taxon>
        <taxon>Sphingobacteriales</taxon>
        <taxon>Sphingobacteriaceae</taxon>
        <taxon>Sphingobacterium</taxon>
    </lineage>
</organism>
<name>A0ABT7NHT7_9SPHI</name>
<dbReference type="Proteomes" id="UP001170954">
    <property type="component" value="Unassembled WGS sequence"/>
</dbReference>
<keyword evidence="2" id="KW-1185">Reference proteome</keyword>
<reference evidence="1" key="1">
    <citation type="submission" date="2020-06" db="EMBL/GenBank/DDBJ databases">
        <authorList>
            <person name="Dong N."/>
        </authorList>
    </citation>
    <scope>NUCLEOTIDE SEQUENCE</scope>
    <source>
        <strain evidence="1">R1692</strain>
    </source>
</reference>
<protein>
    <recommendedName>
        <fullName evidence="3">WYL domain-containing protein</fullName>
    </recommendedName>
</protein>
<comment type="caution">
    <text evidence="1">The sequence shown here is derived from an EMBL/GenBank/DDBJ whole genome shotgun (WGS) entry which is preliminary data.</text>
</comment>
<evidence type="ECO:0000313" key="1">
    <source>
        <dbReference type="EMBL" id="MDM1046759.1"/>
    </source>
</evidence>
<evidence type="ECO:0008006" key="3">
    <source>
        <dbReference type="Google" id="ProtNLM"/>
    </source>
</evidence>
<gene>
    <name evidence="1" type="ORF">HX018_00650</name>
</gene>
<dbReference type="EMBL" id="JACAGK010000001">
    <property type="protein sequence ID" value="MDM1046759.1"/>
    <property type="molecule type" value="Genomic_DNA"/>
</dbReference>
<sequence length="77" mass="9062">MDLTRIFEKQLSDRTITFHATYDLKSHGFNITEDDRISYELRFDPSNRSWFVTGEHEPSIPVEELARLVQASYGHFV</sequence>
<dbReference type="RefSeq" id="WP_286650117.1">
    <property type="nucleotide sequence ID" value="NZ_JACAGK010000001.1"/>
</dbReference>